<dbReference type="GO" id="GO:0004519">
    <property type="term" value="F:endonuclease activity"/>
    <property type="evidence" value="ECO:0007669"/>
    <property type="project" value="UniProtKB-KW"/>
</dbReference>
<feature type="signal peptide" evidence="1">
    <location>
        <begin position="1"/>
        <end position="19"/>
    </location>
</feature>
<evidence type="ECO:0000259" key="2">
    <source>
        <dbReference type="Pfam" id="PF03372"/>
    </source>
</evidence>
<dbReference type="EMBL" id="SJPU01000001">
    <property type="protein sequence ID" value="TWU18122.1"/>
    <property type="molecule type" value="Genomic_DNA"/>
</dbReference>
<name>A0A5C6C1T8_9BACT</name>
<sequence>MKIALLTLSVLFATASTYAAEPISLRVLSYNIHHGEGVDGSLDLPRIASVIRSVEPDLVALQEVDQKVNRSGDVDQPAELARLTDMHVVFGGNIELQGGHYGNAILSRFPITKFSNHPLPNVDEGEPRGVMMATISAPKLDSSLRLLATHLDHRRSDVARVQSAKFINGLVKSDSSPAVLMGDMNDVIGSATISRFDQVWKRTNEKPMPTIPVGQPTRQIDFILFHPAERWQVVETQVLDEAVASDHRAIFSVLELRSE</sequence>
<feature type="chain" id="PRO_5023012099" evidence="1">
    <location>
        <begin position="20"/>
        <end position="259"/>
    </location>
</feature>
<keyword evidence="1" id="KW-0732">Signal</keyword>
<protein>
    <submittedName>
        <fullName evidence="3">Endonuclease/Exonuclease/phosphatase family protein</fullName>
    </submittedName>
</protein>
<dbReference type="PANTHER" id="PTHR14859:SF15">
    <property type="entry name" value="ENDONUCLEASE_EXONUCLEASE_PHOSPHATASE DOMAIN-CONTAINING PROTEIN"/>
    <property type="match status" value="1"/>
</dbReference>
<dbReference type="Proteomes" id="UP000319908">
    <property type="component" value="Unassembled WGS sequence"/>
</dbReference>
<dbReference type="AlphaFoldDB" id="A0A5C6C1T8"/>
<comment type="caution">
    <text evidence="3">The sequence shown here is derived from an EMBL/GenBank/DDBJ whole genome shotgun (WGS) entry which is preliminary data.</text>
</comment>
<dbReference type="InterPro" id="IPR005135">
    <property type="entry name" value="Endo/exonuclease/phosphatase"/>
</dbReference>
<proteinExistence type="predicted"/>
<evidence type="ECO:0000313" key="4">
    <source>
        <dbReference type="Proteomes" id="UP000319908"/>
    </source>
</evidence>
<dbReference type="Pfam" id="PF03372">
    <property type="entry name" value="Exo_endo_phos"/>
    <property type="match status" value="1"/>
</dbReference>
<dbReference type="PANTHER" id="PTHR14859">
    <property type="entry name" value="CALCOFLUOR WHITE HYPERSENSITIVE PROTEIN PRECURSOR"/>
    <property type="match status" value="1"/>
</dbReference>
<dbReference type="GO" id="GO:0016020">
    <property type="term" value="C:membrane"/>
    <property type="evidence" value="ECO:0007669"/>
    <property type="project" value="GOC"/>
</dbReference>
<keyword evidence="3" id="KW-0378">Hydrolase</keyword>
<evidence type="ECO:0000313" key="3">
    <source>
        <dbReference type="EMBL" id="TWU18122.1"/>
    </source>
</evidence>
<dbReference type="SUPFAM" id="SSF56219">
    <property type="entry name" value="DNase I-like"/>
    <property type="match status" value="1"/>
</dbReference>
<reference evidence="3 4" key="1">
    <citation type="journal article" date="2020" name="Antonie Van Leeuwenhoek">
        <title>Rhodopirellula heiligendammensis sp. nov., Rhodopirellula pilleata sp. nov., and Rhodopirellula solitaria sp. nov. isolated from natural or artificial marine surfaces in Northern Germany and California, USA, and emended description of the genus Rhodopirellula.</title>
        <authorList>
            <person name="Kallscheuer N."/>
            <person name="Wiegand S."/>
            <person name="Jogler M."/>
            <person name="Boedeker C."/>
            <person name="Peeters S.H."/>
            <person name="Rast P."/>
            <person name="Heuer A."/>
            <person name="Jetten M.S.M."/>
            <person name="Rohde M."/>
            <person name="Jogler C."/>
        </authorList>
    </citation>
    <scope>NUCLEOTIDE SEQUENCE [LARGE SCALE GENOMIC DNA]</scope>
    <source>
        <strain evidence="3 4">Poly21</strain>
    </source>
</reference>
<dbReference type="InterPro" id="IPR036691">
    <property type="entry name" value="Endo/exonu/phosph_ase_sf"/>
</dbReference>
<keyword evidence="3" id="KW-0255">Endonuclease</keyword>
<dbReference type="Gene3D" id="3.60.10.10">
    <property type="entry name" value="Endonuclease/exonuclease/phosphatase"/>
    <property type="match status" value="1"/>
</dbReference>
<keyword evidence="4" id="KW-1185">Reference proteome</keyword>
<dbReference type="InterPro" id="IPR051916">
    <property type="entry name" value="GPI-anchor_lipid_remodeler"/>
</dbReference>
<keyword evidence="3" id="KW-0540">Nuclease</keyword>
<gene>
    <name evidence="3" type="ORF">Poly21_02770</name>
</gene>
<feature type="domain" description="Endonuclease/exonuclease/phosphatase" evidence="2">
    <location>
        <begin position="28"/>
        <end position="247"/>
    </location>
</feature>
<dbReference type="GO" id="GO:0006506">
    <property type="term" value="P:GPI anchor biosynthetic process"/>
    <property type="evidence" value="ECO:0007669"/>
    <property type="project" value="TreeGrafter"/>
</dbReference>
<accession>A0A5C6C1T8</accession>
<organism evidence="3 4">
    <name type="scientific">Allorhodopirellula heiligendammensis</name>
    <dbReference type="NCBI Taxonomy" id="2714739"/>
    <lineage>
        <taxon>Bacteria</taxon>
        <taxon>Pseudomonadati</taxon>
        <taxon>Planctomycetota</taxon>
        <taxon>Planctomycetia</taxon>
        <taxon>Pirellulales</taxon>
        <taxon>Pirellulaceae</taxon>
        <taxon>Allorhodopirellula</taxon>
    </lineage>
</organism>
<evidence type="ECO:0000256" key="1">
    <source>
        <dbReference type="SAM" id="SignalP"/>
    </source>
</evidence>